<dbReference type="EMBL" id="QTSX02006485">
    <property type="protein sequence ID" value="KAJ9053834.1"/>
    <property type="molecule type" value="Genomic_DNA"/>
</dbReference>
<reference evidence="1" key="1">
    <citation type="submission" date="2022-04" db="EMBL/GenBank/DDBJ databases">
        <title>Genome of the entomopathogenic fungus Entomophthora muscae.</title>
        <authorList>
            <person name="Elya C."/>
            <person name="Lovett B.R."/>
            <person name="Lee E."/>
            <person name="Macias A.M."/>
            <person name="Hajek A.E."/>
            <person name="De Bivort B.L."/>
            <person name="Kasson M.T."/>
            <person name="De Fine Licht H.H."/>
            <person name="Stajich J.E."/>
        </authorList>
    </citation>
    <scope>NUCLEOTIDE SEQUENCE</scope>
    <source>
        <strain evidence="1">Berkeley</strain>
    </source>
</reference>
<proteinExistence type="predicted"/>
<protein>
    <submittedName>
        <fullName evidence="1">Uncharacterized protein</fullName>
    </submittedName>
</protein>
<organism evidence="1 2">
    <name type="scientific">Entomophthora muscae</name>
    <dbReference type="NCBI Taxonomy" id="34485"/>
    <lineage>
        <taxon>Eukaryota</taxon>
        <taxon>Fungi</taxon>
        <taxon>Fungi incertae sedis</taxon>
        <taxon>Zoopagomycota</taxon>
        <taxon>Entomophthoromycotina</taxon>
        <taxon>Entomophthoromycetes</taxon>
        <taxon>Entomophthorales</taxon>
        <taxon>Entomophthoraceae</taxon>
        <taxon>Entomophthora</taxon>
    </lineage>
</organism>
<dbReference type="Proteomes" id="UP001165960">
    <property type="component" value="Unassembled WGS sequence"/>
</dbReference>
<name>A0ACC2RUW2_9FUNG</name>
<accession>A0ACC2RUW2</accession>
<keyword evidence="2" id="KW-1185">Reference proteome</keyword>
<evidence type="ECO:0000313" key="1">
    <source>
        <dbReference type="EMBL" id="KAJ9053834.1"/>
    </source>
</evidence>
<comment type="caution">
    <text evidence="1">The sequence shown here is derived from an EMBL/GenBank/DDBJ whole genome shotgun (WGS) entry which is preliminary data.</text>
</comment>
<sequence>MSKEAPNKQSAILEGYKGTIQEKAGWVLGSKKMQEEGILTKAYAEDDYNEALQQGYSEGVNDKFVGCIKENIGMMLGNEEMEADGKAQRAKGDAKQLLNAEAEEKTQ</sequence>
<gene>
    <name evidence="1" type="ORF">DSO57_1020427</name>
</gene>
<evidence type="ECO:0000313" key="2">
    <source>
        <dbReference type="Proteomes" id="UP001165960"/>
    </source>
</evidence>